<gene>
    <name evidence="1" type="ORF">AOXY_G24238</name>
</gene>
<accession>A0AAD8CU90</accession>
<dbReference type="Proteomes" id="UP001230051">
    <property type="component" value="Unassembled WGS sequence"/>
</dbReference>
<reference evidence="1" key="1">
    <citation type="submission" date="2022-02" db="EMBL/GenBank/DDBJ databases">
        <title>Atlantic sturgeon de novo genome assembly.</title>
        <authorList>
            <person name="Stock M."/>
            <person name="Klopp C."/>
            <person name="Guiguen Y."/>
            <person name="Cabau C."/>
            <person name="Parinello H."/>
            <person name="Santidrian Yebra-Pimentel E."/>
            <person name="Kuhl H."/>
            <person name="Dirks R.P."/>
            <person name="Guessner J."/>
            <person name="Wuertz S."/>
            <person name="Du K."/>
            <person name="Schartl M."/>
        </authorList>
    </citation>
    <scope>NUCLEOTIDE SEQUENCE</scope>
    <source>
        <strain evidence="1">STURGEONOMICS-FGT-2020</strain>
        <tissue evidence="1">Whole blood</tissue>
    </source>
</reference>
<name>A0AAD8CU90_ACIOX</name>
<dbReference type="AlphaFoldDB" id="A0AAD8CU90"/>
<keyword evidence="2" id="KW-1185">Reference proteome</keyword>
<evidence type="ECO:0000313" key="1">
    <source>
        <dbReference type="EMBL" id="KAK1158009.1"/>
    </source>
</evidence>
<protein>
    <submittedName>
        <fullName evidence="1">Uncharacterized protein</fullName>
    </submittedName>
</protein>
<organism evidence="1 2">
    <name type="scientific">Acipenser oxyrinchus oxyrinchus</name>
    <dbReference type="NCBI Taxonomy" id="40147"/>
    <lineage>
        <taxon>Eukaryota</taxon>
        <taxon>Metazoa</taxon>
        <taxon>Chordata</taxon>
        <taxon>Craniata</taxon>
        <taxon>Vertebrata</taxon>
        <taxon>Euteleostomi</taxon>
        <taxon>Actinopterygii</taxon>
        <taxon>Chondrostei</taxon>
        <taxon>Acipenseriformes</taxon>
        <taxon>Acipenseridae</taxon>
        <taxon>Acipenser</taxon>
    </lineage>
</organism>
<evidence type="ECO:0000313" key="2">
    <source>
        <dbReference type="Proteomes" id="UP001230051"/>
    </source>
</evidence>
<comment type="caution">
    <text evidence="1">The sequence shown here is derived from an EMBL/GenBank/DDBJ whole genome shotgun (WGS) entry which is preliminary data.</text>
</comment>
<proteinExistence type="predicted"/>
<sequence>MRGGNLHVTPNTGPREAVLSLTCPGSTHLEPFHAFNEKQFKDVQCVSELYLNDLALEESIGNTVLGAACE</sequence>
<dbReference type="EMBL" id="JAGXEW010000025">
    <property type="protein sequence ID" value="KAK1158009.1"/>
    <property type="molecule type" value="Genomic_DNA"/>
</dbReference>